<evidence type="ECO:0000256" key="3">
    <source>
        <dbReference type="ARBA" id="ARBA00022692"/>
    </source>
</evidence>
<feature type="transmembrane region" description="Helical" evidence="6">
    <location>
        <begin position="144"/>
        <end position="166"/>
    </location>
</feature>
<feature type="transmembrane region" description="Helical" evidence="6">
    <location>
        <begin position="6"/>
        <end position="22"/>
    </location>
</feature>
<dbReference type="GO" id="GO:0005886">
    <property type="term" value="C:plasma membrane"/>
    <property type="evidence" value="ECO:0007669"/>
    <property type="project" value="UniProtKB-SubCell"/>
</dbReference>
<evidence type="ECO:0000256" key="5">
    <source>
        <dbReference type="ARBA" id="ARBA00023136"/>
    </source>
</evidence>
<comment type="subcellular location">
    <subcellularLocation>
        <location evidence="1">Cell membrane</location>
        <topology evidence="1">Multi-pass membrane protein</topology>
    </subcellularLocation>
</comment>
<dbReference type="Proteomes" id="UP000028945">
    <property type="component" value="Chromosome"/>
</dbReference>
<gene>
    <name evidence="7" type="ORF">IX83_05245</name>
</gene>
<dbReference type="PANTHER" id="PTHR30086:SF19">
    <property type="entry name" value="THREONINE EFFLUX PROTEIN"/>
    <property type="match status" value="1"/>
</dbReference>
<keyword evidence="2" id="KW-1003">Cell membrane</keyword>
<dbReference type="PANTHER" id="PTHR30086">
    <property type="entry name" value="ARGININE EXPORTER PROTEIN ARGO"/>
    <property type="match status" value="1"/>
</dbReference>
<dbReference type="HOGENOM" id="CLU_079569_0_1_4"/>
<evidence type="ECO:0000256" key="2">
    <source>
        <dbReference type="ARBA" id="ARBA00022475"/>
    </source>
</evidence>
<keyword evidence="8" id="KW-1185">Reference proteome</keyword>
<evidence type="ECO:0000256" key="4">
    <source>
        <dbReference type="ARBA" id="ARBA00022989"/>
    </source>
</evidence>
<dbReference type="AlphaFoldDB" id="A0A077DF99"/>
<dbReference type="OrthoDB" id="9804822at2"/>
<dbReference type="KEGG" id="bpsi:IX83_05245"/>
<feature type="transmembrane region" description="Helical" evidence="6">
    <location>
        <begin position="111"/>
        <end position="132"/>
    </location>
</feature>
<dbReference type="eggNOG" id="COG1280">
    <property type="taxonomic scope" value="Bacteria"/>
</dbReference>
<evidence type="ECO:0000256" key="1">
    <source>
        <dbReference type="ARBA" id="ARBA00004651"/>
    </source>
</evidence>
<accession>A0A077DF99</accession>
<feature type="transmembrane region" description="Helical" evidence="6">
    <location>
        <begin position="34"/>
        <end position="60"/>
    </location>
</feature>
<organism evidence="7 8">
    <name type="scientific">Basilea psittacipulmonis DSM 24701</name>
    <dbReference type="NCBI Taxonomy" id="1072685"/>
    <lineage>
        <taxon>Bacteria</taxon>
        <taxon>Pseudomonadati</taxon>
        <taxon>Pseudomonadota</taxon>
        <taxon>Betaproteobacteria</taxon>
        <taxon>Burkholderiales</taxon>
        <taxon>Alcaligenaceae</taxon>
        <taxon>Basilea</taxon>
    </lineage>
</organism>
<keyword evidence="3 6" id="KW-0812">Transmembrane</keyword>
<evidence type="ECO:0000313" key="8">
    <source>
        <dbReference type="Proteomes" id="UP000028945"/>
    </source>
</evidence>
<protein>
    <submittedName>
        <fullName evidence="7">Membrane protein</fullName>
    </submittedName>
</protein>
<name>A0A077DF99_9BURK</name>
<dbReference type="STRING" id="1072685.IX83_05245"/>
<keyword evidence="4 6" id="KW-1133">Transmembrane helix</keyword>
<dbReference type="InterPro" id="IPR001123">
    <property type="entry name" value="LeuE-type"/>
</dbReference>
<dbReference type="RefSeq" id="WP_038499887.1">
    <property type="nucleotide sequence ID" value="NZ_AFWK01000045.1"/>
</dbReference>
<evidence type="ECO:0000313" key="7">
    <source>
        <dbReference type="EMBL" id="AIL32796.1"/>
    </source>
</evidence>
<feature type="transmembrane region" description="Helical" evidence="6">
    <location>
        <begin position="186"/>
        <end position="203"/>
    </location>
</feature>
<feature type="transmembrane region" description="Helical" evidence="6">
    <location>
        <begin position="66"/>
        <end position="83"/>
    </location>
</feature>
<dbReference type="GO" id="GO:0015171">
    <property type="term" value="F:amino acid transmembrane transporter activity"/>
    <property type="evidence" value="ECO:0007669"/>
    <property type="project" value="TreeGrafter"/>
</dbReference>
<reference evidence="7 8" key="1">
    <citation type="journal article" date="2014" name="BMC Genomics">
        <title>A genomic perspective on a new bacterial genus and species from the Alcaligenaceae family, Basilea psittacipulmonis.</title>
        <authorList>
            <person name="Whiteson K.L."/>
            <person name="Hernandez D."/>
            <person name="Lazarevic V."/>
            <person name="Gaia N."/>
            <person name="Farinelli L."/>
            <person name="Francois P."/>
            <person name="Pilo P."/>
            <person name="Frey J."/>
            <person name="Schrenzel J."/>
        </authorList>
    </citation>
    <scope>NUCLEOTIDE SEQUENCE [LARGE SCALE GENOMIC DNA]</scope>
    <source>
        <strain evidence="7 8">DSM 24701</strain>
    </source>
</reference>
<dbReference type="EMBL" id="CP009238">
    <property type="protein sequence ID" value="AIL32796.1"/>
    <property type="molecule type" value="Genomic_DNA"/>
</dbReference>
<evidence type="ECO:0000256" key="6">
    <source>
        <dbReference type="SAM" id="Phobius"/>
    </source>
</evidence>
<dbReference type="Pfam" id="PF01810">
    <property type="entry name" value="LysE"/>
    <property type="match status" value="1"/>
</dbReference>
<sequence length="210" mass="23367">MLNLIIIQFFGLLTPGPDFFYVSRVAVKHTQKVILANILGITAGVLFWATLATLGLSLLMHAYPNLHGALMLAGGSYIGYLGVKLINVKNNISDAQAPVLSKPHQSLTKEFLKGLFVNLSNAKAIMYFASVMSNILGDIKDPEHILIALAIIVIETFAYFYLVALLFSRKIAKSFYYQHSRRIDNLAGCIFLCFGIWLIYSGLKELFLLF</sequence>
<proteinExistence type="predicted"/>
<keyword evidence="5 6" id="KW-0472">Membrane</keyword>